<gene>
    <name evidence="5" type="ORF">AWU65_04650</name>
</gene>
<organism evidence="5 6">
    <name type="scientific">Paenibacillus glucanolyticus</name>
    <dbReference type="NCBI Taxonomy" id="59843"/>
    <lineage>
        <taxon>Bacteria</taxon>
        <taxon>Bacillati</taxon>
        <taxon>Bacillota</taxon>
        <taxon>Bacilli</taxon>
        <taxon>Bacillales</taxon>
        <taxon>Paenibacillaceae</taxon>
        <taxon>Paenibacillus</taxon>
    </lineage>
</organism>
<dbReference type="RefSeq" id="WP_063477718.1">
    <property type="nucleotide sequence ID" value="NZ_CP147845.1"/>
</dbReference>
<evidence type="ECO:0000259" key="4">
    <source>
        <dbReference type="Pfam" id="PF17482"/>
    </source>
</evidence>
<dbReference type="Pfam" id="PF17482">
    <property type="entry name" value="Phage_sheath_1C"/>
    <property type="match status" value="1"/>
</dbReference>
<evidence type="ECO:0000256" key="1">
    <source>
        <dbReference type="ARBA" id="ARBA00008005"/>
    </source>
</evidence>
<dbReference type="STRING" id="59843.A3958_04650"/>
<evidence type="ECO:0000259" key="2">
    <source>
        <dbReference type="Pfam" id="PF04984"/>
    </source>
</evidence>
<dbReference type="Gene3D" id="3.30.1370.220">
    <property type="match status" value="1"/>
</dbReference>
<evidence type="ECO:0000313" key="6">
    <source>
        <dbReference type="Proteomes" id="UP000076796"/>
    </source>
</evidence>
<dbReference type="InterPro" id="IPR035089">
    <property type="entry name" value="Phage_sheath_subtilisin"/>
</dbReference>
<dbReference type="Pfam" id="PF04984">
    <property type="entry name" value="Phage_sheath_1"/>
    <property type="match status" value="1"/>
</dbReference>
<sequence>MAGGTWESTNKPVLPGLYMNFKAAAASAILGGARGTVVVPVKANWGPVREFVEIGSESAIADLYSVDNQDGATAYETLYLALLGGPKKLLAYRLADNTAAAATVTLQNAEATPSDVLKLTAKYPGSRGNGFSVSVQPSLIDPAARELRLYEGAKLLGSYTSEDGSAASIAAQINADDANLWVTAAALDAAGIPADVSGAMLSGGKSGNGSLTNADYIEMQDAVEGQEFNVLALDYAADMALLQSFAAWVKRLRQEGRGVLAVFGGSAADDTSKDAAKLAADRSLALNHEGIINVGTGVRLSGVNYSSAQTAAYVAGLIAGQRLNQSATYAVTPFEDVTRRWTRSEQELAVRSGVFVLFYDGRQVKALRGINTLVSPAEGQNNAWKKIRSIRVMDAIHADLQLAAEQTYIGKVNNTEEGRLALIGAVKEYLASLSLSNVIEPDGYDVILDPSYYGDSAVNTPEPDQVFLQWNVKLTDVMEQLFGTFYVQ</sequence>
<name>A0A163H1Q3_9BACL</name>
<dbReference type="EMBL" id="LWMH01000001">
    <property type="protein sequence ID" value="KZS45270.1"/>
    <property type="molecule type" value="Genomic_DNA"/>
</dbReference>
<protein>
    <submittedName>
        <fullName evidence="5">Phage tail sheath protein</fullName>
    </submittedName>
</protein>
<feature type="domain" description="Phage tail sheath protein-like beta-sandwich" evidence="3">
    <location>
        <begin position="97"/>
        <end position="205"/>
    </location>
</feature>
<dbReference type="InterPro" id="IPR035326">
    <property type="entry name" value="Beta_sandwich_Seath"/>
</dbReference>
<feature type="domain" description="Tail sheath protein subtilisin-like" evidence="2">
    <location>
        <begin position="210"/>
        <end position="372"/>
    </location>
</feature>
<dbReference type="Gene3D" id="3.30.360.90">
    <property type="match status" value="1"/>
</dbReference>
<dbReference type="Proteomes" id="UP000076796">
    <property type="component" value="Unassembled WGS sequence"/>
</dbReference>
<dbReference type="Gene3D" id="3.40.50.11790">
    <property type="match status" value="1"/>
</dbReference>
<dbReference type="GeneID" id="97553486"/>
<comment type="similarity">
    <text evidence="1">Belongs to the myoviridae tail sheath protein family.</text>
</comment>
<evidence type="ECO:0000313" key="5">
    <source>
        <dbReference type="EMBL" id="KZS45270.1"/>
    </source>
</evidence>
<accession>A0A163H1Q3</accession>
<keyword evidence="6" id="KW-1185">Reference proteome</keyword>
<dbReference type="Pfam" id="PF17481">
    <property type="entry name" value="Phage_sheath_domII"/>
    <property type="match status" value="1"/>
</dbReference>
<comment type="caution">
    <text evidence="5">The sequence shown here is derived from an EMBL/GenBank/DDBJ whole genome shotgun (WGS) entry which is preliminary data.</text>
</comment>
<proteinExistence type="inferred from homology"/>
<feature type="domain" description="Tail sheath protein C-terminal" evidence="4">
    <location>
        <begin position="380"/>
        <end position="487"/>
    </location>
</feature>
<dbReference type="OrthoDB" id="89060at2"/>
<evidence type="ECO:0000259" key="3">
    <source>
        <dbReference type="Pfam" id="PF17481"/>
    </source>
</evidence>
<reference evidence="5" key="1">
    <citation type="journal article" date="2016" name="Genome Announc.">
        <title>Draft genomes of two strains of Paenibacillus glucanolyticus with capability to degrade lignocellulose.</title>
        <authorList>
            <person name="Mathews S.L."/>
            <person name="Pawlak J."/>
            <person name="Grunden A.M."/>
        </authorList>
    </citation>
    <scope>NUCLEOTIDE SEQUENCE [LARGE SCALE GENOMIC DNA]</scope>
    <source>
        <strain evidence="5">SLM1</strain>
    </source>
</reference>
<dbReference type="Gene3D" id="3.30.1490.450">
    <property type="match status" value="1"/>
</dbReference>
<dbReference type="Gene3D" id="2.60.40.4290">
    <property type="match status" value="1"/>
</dbReference>
<dbReference type="InterPro" id="IPR020287">
    <property type="entry name" value="Tail_sheath_C"/>
</dbReference>
<dbReference type="AlphaFoldDB" id="A0A163H1Q3"/>